<name>A0A834AHP0_9CHIR</name>
<keyword evidence="1" id="KW-0547">Nucleotide-binding</keyword>
<dbReference type="AlphaFoldDB" id="A0A834AHP0"/>
<dbReference type="Proteomes" id="UP000664940">
    <property type="component" value="Unassembled WGS sequence"/>
</dbReference>
<protein>
    <submittedName>
        <fullName evidence="3">ATP binding cassette subfamily C member 10</fullName>
    </submittedName>
</protein>
<dbReference type="EMBL" id="JABVXQ010000004">
    <property type="protein sequence ID" value="KAF6112500.1"/>
    <property type="molecule type" value="Genomic_DNA"/>
</dbReference>
<keyword evidence="2" id="KW-0067">ATP-binding</keyword>
<accession>A0A834AHP0</accession>
<sequence length="91" mass="9997">MSQVLCIDEATASVDQKTDQLLQQTICKRFANKTVLTIAHRLNTILNSDRVLVLQAGRVVELDSPAALRNQPHSVFQHLLQSSQQGACSSP</sequence>
<dbReference type="PANTHER" id="PTHR24223:SF330">
    <property type="entry name" value="ATP-BINDING CASSETTE SUB-FAMILY C MEMBER 10"/>
    <property type="match status" value="1"/>
</dbReference>
<dbReference type="GO" id="GO:0005524">
    <property type="term" value="F:ATP binding"/>
    <property type="evidence" value="ECO:0007669"/>
    <property type="project" value="UniProtKB-KW"/>
</dbReference>
<organism evidence="3 4">
    <name type="scientific">Phyllostomus discolor</name>
    <name type="common">pale spear-nosed bat</name>
    <dbReference type="NCBI Taxonomy" id="89673"/>
    <lineage>
        <taxon>Eukaryota</taxon>
        <taxon>Metazoa</taxon>
        <taxon>Chordata</taxon>
        <taxon>Craniata</taxon>
        <taxon>Vertebrata</taxon>
        <taxon>Euteleostomi</taxon>
        <taxon>Mammalia</taxon>
        <taxon>Eutheria</taxon>
        <taxon>Laurasiatheria</taxon>
        <taxon>Chiroptera</taxon>
        <taxon>Yangochiroptera</taxon>
        <taxon>Phyllostomidae</taxon>
        <taxon>Phyllostominae</taxon>
        <taxon>Phyllostomus</taxon>
    </lineage>
</organism>
<evidence type="ECO:0000256" key="1">
    <source>
        <dbReference type="ARBA" id="ARBA00022741"/>
    </source>
</evidence>
<dbReference type="InterPro" id="IPR027417">
    <property type="entry name" value="P-loop_NTPase"/>
</dbReference>
<reference evidence="3 4" key="1">
    <citation type="journal article" date="2020" name="Nature">
        <title>Six reference-quality genomes reveal evolution of bat adaptations.</title>
        <authorList>
            <person name="Jebb D."/>
            <person name="Huang Z."/>
            <person name="Pippel M."/>
            <person name="Hughes G.M."/>
            <person name="Lavrichenko K."/>
            <person name="Devanna P."/>
            <person name="Winkler S."/>
            <person name="Jermiin L.S."/>
            <person name="Skirmuntt E.C."/>
            <person name="Katzourakis A."/>
            <person name="Burkitt-Gray L."/>
            <person name="Ray D.A."/>
            <person name="Sullivan K.A.M."/>
            <person name="Roscito J.G."/>
            <person name="Kirilenko B.M."/>
            <person name="Davalos L.M."/>
            <person name="Corthals A.P."/>
            <person name="Power M.L."/>
            <person name="Jones G."/>
            <person name="Ransome R.D."/>
            <person name="Dechmann D.K.N."/>
            <person name="Locatelli A.G."/>
            <person name="Puechmaille S.J."/>
            <person name="Fedrigo O."/>
            <person name="Jarvis E.D."/>
            <person name="Hiller M."/>
            <person name="Vernes S.C."/>
            <person name="Myers E.W."/>
            <person name="Teeling E.C."/>
        </authorList>
    </citation>
    <scope>NUCLEOTIDE SEQUENCE [LARGE SCALE GENOMIC DNA]</scope>
    <source>
        <strain evidence="3">Bat1K_MPI-CBG_1</strain>
    </source>
</reference>
<gene>
    <name evidence="3" type="ORF">HJG60_000048</name>
</gene>
<dbReference type="Gene3D" id="3.40.50.300">
    <property type="entry name" value="P-loop containing nucleotide triphosphate hydrolases"/>
    <property type="match status" value="1"/>
</dbReference>
<evidence type="ECO:0000256" key="2">
    <source>
        <dbReference type="ARBA" id="ARBA00022840"/>
    </source>
</evidence>
<proteinExistence type="predicted"/>
<dbReference type="GO" id="GO:0016020">
    <property type="term" value="C:membrane"/>
    <property type="evidence" value="ECO:0007669"/>
    <property type="project" value="TreeGrafter"/>
</dbReference>
<comment type="caution">
    <text evidence="3">The sequence shown here is derived from an EMBL/GenBank/DDBJ whole genome shotgun (WGS) entry which is preliminary data.</text>
</comment>
<dbReference type="InterPro" id="IPR050173">
    <property type="entry name" value="ABC_transporter_C-like"/>
</dbReference>
<dbReference type="PANTHER" id="PTHR24223">
    <property type="entry name" value="ATP-BINDING CASSETTE SUB-FAMILY C"/>
    <property type="match status" value="1"/>
</dbReference>
<dbReference type="GO" id="GO:0042626">
    <property type="term" value="F:ATPase-coupled transmembrane transporter activity"/>
    <property type="evidence" value="ECO:0007669"/>
    <property type="project" value="TreeGrafter"/>
</dbReference>
<dbReference type="SUPFAM" id="SSF52540">
    <property type="entry name" value="P-loop containing nucleoside triphosphate hydrolases"/>
    <property type="match status" value="1"/>
</dbReference>
<evidence type="ECO:0000313" key="4">
    <source>
        <dbReference type="Proteomes" id="UP000664940"/>
    </source>
</evidence>
<evidence type="ECO:0000313" key="3">
    <source>
        <dbReference type="EMBL" id="KAF6112500.1"/>
    </source>
</evidence>